<dbReference type="InterPro" id="IPR010419">
    <property type="entry name" value="CO_DH_gsu"/>
</dbReference>
<keyword evidence="2" id="KW-1185">Reference proteome</keyword>
<dbReference type="SUPFAM" id="SSF55961">
    <property type="entry name" value="Bet v1-like"/>
    <property type="match status" value="1"/>
</dbReference>
<evidence type="ECO:0000313" key="2">
    <source>
        <dbReference type="Proteomes" id="UP000657931"/>
    </source>
</evidence>
<comment type="caution">
    <text evidence="1">The sequence shown here is derived from an EMBL/GenBank/DDBJ whole genome shotgun (WGS) entry which is preliminary data.</text>
</comment>
<protein>
    <submittedName>
        <fullName evidence="1">SRPBCC family protein</fullName>
    </submittedName>
</protein>
<gene>
    <name evidence="1" type="ORF">H9655_11595</name>
</gene>
<dbReference type="RefSeq" id="WP_191814092.1">
    <property type="nucleotide sequence ID" value="NZ_JACSQT010000005.1"/>
</dbReference>
<accession>A0ABR8QQH1</accession>
<evidence type="ECO:0000313" key="1">
    <source>
        <dbReference type="EMBL" id="MBD7937664.1"/>
    </source>
</evidence>
<dbReference type="Pfam" id="PF06240">
    <property type="entry name" value="COXG"/>
    <property type="match status" value="1"/>
</dbReference>
<dbReference type="Gene3D" id="3.30.530.20">
    <property type="match status" value="1"/>
</dbReference>
<dbReference type="InterPro" id="IPR023393">
    <property type="entry name" value="START-like_dom_sf"/>
</dbReference>
<reference evidence="1 2" key="1">
    <citation type="submission" date="2020-08" db="EMBL/GenBank/DDBJ databases">
        <title>A Genomic Blueprint of the Chicken Gut Microbiome.</title>
        <authorList>
            <person name="Gilroy R."/>
            <person name="Ravi A."/>
            <person name="Getino M."/>
            <person name="Pursley I."/>
            <person name="Horton D.L."/>
            <person name="Alikhan N.-F."/>
            <person name="Baker D."/>
            <person name="Gharbi K."/>
            <person name="Hall N."/>
            <person name="Watson M."/>
            <person name="Adriaenssens E.M."/>
            <person name="Foster-Nyarko E."/>
            <person name="Jarju S."/>
            <person name="Secka A."/>
            <person name="Antonio M."/>
            <person name="Oren A."/>
            <person name="Chaudhuri R."/>
            <person name="La Ragione R.M."/>
            <person name="Hildebrand F."/>
            <person name="Pallen M.J."/>
        </authorList>
    </citation>
    <scope>NUCLEOTIDE SEQUENCE [LARGE SCALE GENOMIC DNA]</scope>
    <source>
        <strain evidence="1 2">Sa5YUA1</strain>
    </source>
</reference>
<sequence>MASFHHEKKVNVSIEHLWQFVSDMNHWAPLVPGYIRHEILNEKSSIWVFKVDVGLMKKKIELQVDITRWQAPNKVTFNLTGINEKFKGNGFFSSVSSSKQEVVMTGFLEIVAEGMMAKMANAILDTSLPDITTELTNAVAEKAEEQYSLHQ</sequence>
<proteinExistence type="predicted"/>
<name>A0ABR8QQH1_9BACI</name>
<dbReference type="Proteomes" id="UP000657931">
    <property type="component" value="Unassembled WGS sequence"/>
</dbReference>
<dbReference type="EMBL" id="JACSQT010000005">
    <property type="protein sequence ID" value="MBD7937664.1"/>
    <property type="molecule type" value="Genomic_DNA"/>
</dbReference>
<dbReference type="CDD" id="cd07812">
    <property type="entry name" value="SRPBCC"/>
    <property type="match status" value="1"/>
</dbReference>
<organism evidence="1 2">
    <name type="scientific">Cytobacillus stercorigallinarum</name>
    <dbReference type="NCBI Taxonomy" id="2762240"/>
    <lineage>
        <taxon>Bacteria</taxon>
        <taxon>Bacillati</taxon>
        <taxon>Bacillota</taxon>
        <taxon>Bacilli</taxon>
        <taxon>Bacillales</taxon>
        <taxon>Bacillaceae</taxon>
        <taxon>Cytobacillus</taxon>
    </lineage>
</organism>